<dbReference type="KEGG" id="dqu:106746698"/>
<protein>
    <submittedName>
        <fullName evidence="5">RNA-binding protein 33-like</fullName>
    </submittedName>
</protein>
<feature type="compositionally biased region" description="Pro residues" evidence="2">
    <location>
        <begin position="429"/>
        <end position="439"/>
    </location>
</feature>
<feature type="region of interest" description="Disordered" evidence="2">
    <location>
        <begin position="192"/>
        <end position="247"/>
    </location>
</feature>
<feature type="compositionally biased region" description="Basic and acidic residues" evidence="2">
    <location>
        <begin position="633"/>
        <end position="673"/>
    </location>
</feature>
<feature type="compositionally biased region" description="Acidic residues" evidence="2">
    <location>
        <begin position="1"/>
        <end position="35"/>
    </location>
</feature>
<feature type="compositionally biased region" description="Basic and acidic residues" evidence="2">
    <location>
        <begin position="713"/>
        <end position="727"/>
    </location>
</feature>
<dbReference type="RefSeq" id="XP_014479002.1">
    <property type="nucleotide sequence ID" value="XM_014623516.1"/>
</dbReference>
<feature type="compositionally biased region" description="Polar residues" evidence="2">
    <location>
        <begin position="675"/>
        <end position="699"/>
    </location>
</feature>
<dbReference type="PANTHER" id="PTHR22014">
    <property type="entry name" value="RNA-BINDING PROTEIN 33"/>
    <property type="match status" value="1"/>
</dbReference>
<feature type="region of interest" description="Disordered" evidence="2">
    <location>
        <begin position="1"/>
        <end position="53"/>
    </location>
</feature>
<dbReference type="SUPFAM" id="SSF54928">
    <property type="entry name" value="RNA-binding domain, RBD"/>
    <property type="match status" value="1"/>
</dbReference>
<reference evidence="5" key="1">
    <citation type="submission" date="2025-08" db="UniProtKB">
        <authorList>
            <consortium name="RefSeq"/>
        </authorList>
    </citation>
    <scope>IDENTIFICATION</scope>
</reference>
<organism evidence="4 5">
    <name type="scientific">Dinoponera quadriceps</name>
    <name type="common">South American ant</name>
    <dbReference type="NCBI Taxonomy" id="609295"/>
    <lineage>
        <taxon>Eukaryota</taxon>
        <taxon>Metazoa</taxon>
        <taxon>Ecdysozoa</taxon>
        <taxon>Arthropoda</taxon>
        <taxon>Hexapoda</taxon>
        <taxon>Insecta</taxon>
        <taxon>Pterygota</taxon>
        <taxon>Neoptera</taxon>
        <taxon>Endopterygota</taxon>
        <taxon>Hymenoptera</taxon>
        <taxon>Apocrita</taxon>
        <taxon>Aculeata</taxon>
        <taxon>Formicoidea</taxon>
        <taxon>Formicidae</taxon>
        <taxon>Ponerinae</taxon>
        <taxon>Ponerini</taxon>
        <taxon>Dinoponera</taxon>
    </lineage>
</organism>
<feature type="compositionally biased region" description="Low complexity" evidence="2">
    <location>
        <begin position="386"/>
        <end position="428"/>
    </location>
</feature>
<dbReference type="CDD" id="cd00590">
    <property type="entry name" value="RRM_SF"/>
    <property type="match status" value="1"/>
</dbReference>
<keyword evidence="4" id="KW-1185">Reference proteome</keyword>
<feature type="compositionally biased region" description="Basic and acidic residues" evidence="2">
    <location>
        <begin position="793"/>
        <end position="802"/>
    </location>
</feature>
<dbReference type="Proteomes" id="UP000515204">
    <property type="component" value="Unplaced"/>
</dbReference>
<feature type="region of interest" description="Disordered" evidence="2">
    <location>
        <begin position="146"/>
        <end position="166"/>
    </location>
</feature>
<evidence type="ECO:0000256" key="1">
    <source>
        <dbReference type="ARBA" id="ARBA00022884"/>
    </source>
</evidence>
<feature type="region of interest" description="Disordered" evidence="2">
    <location>
        <begin position="107"/>
        <end position="130"/>
    </location>
</feature>
<dbReference type="PANTHER" id="PTHR22014:SF2">
    <property type="entry name" value="RNA-BINDING PROTEIN 33"/>
    <property type="match status" value="1"/>
</dbReference>
<dbReference type="InterPro" id="IPR039878">
    <property type="entry name" value="RBM33"/>
</dbReference>
<feature type="compositionally biased region" description="Polar residues" evidence="2">
    <location>
        <begin position="447"/>
        <end position="459"/>
    </location>
</feature>
<evidence type="ECO:0000259" key="3">
    <source>
        <dbReference type="SMART" id="SM00360"/>
    </source>
</evidence>
<feature type="region of interest" description="Disordered" evidence="2">
    <location>
        <begin position="338"/>
        <end position="771"/>
    </location>
</feature>
<name>A0A6P3XL56_DINQU</name>
<proteinExistence type="predicted"/>
<dbReference type="GeneID" id="106746698"/>
<feature type="compositionally biased region" description="Basic and acidic residues" evidence="2">
    <location>
        <begin position="737"/>
        <end position="755"/>
    </location>
</feature>
<feature type="region of interest" description="Disordered" evidence="2">
    <location>
        <begin position="793"/>
        <end position="818"/>
    </location>
</feature>
<feature type="compositionally biased region" description="Low complexity" evidence="2">
    <location>
        <begin position="554"/>
        <end position="588"/>
    </location>
</feature>
<evidence type="ECO:0000256" key="2">
    <source>
        <dbReference type="SAM" id="MobiDB-lite"/>
    </source>
</evidence>
<dbReference type="AlphaFoldDB" id="A0A6P3XL56"/>
<gene>
    <name evidence="5" type="primary">LOC106746698</name>
</gene>
<dbReference type="GO" id="GO:0003723">
    <property type="term" value="F:RNA binding"/>
    <property type="evidence" value="ECO:0007669"/>
    <property type="project" value="UniProtKB-KW"/>
</dbReference>
<evidence type="ECO:0000313" key="5">
    <source>
        <dbReference type="RefSeq" id="XP_014479002.1"/>
    </source>
</evidence>
<feature type="compositionally biased region" description="Basic and acidic residues" evidence="2">
    <location>
        <begin position="36"/>
        <end position="45"/>
    </location>
</feature>
<feature type="compositionally biased region" description="Polar residues" evidence="2">
    <location>
        <begin position="806"/>
        <end position="818"/>
    </location>
</feature>
<dbReference type="InterPro" id="IPR012677">
    <property type="entry name" value="Nucleotide-bd_a/b_plait_sf"/>
</dbReference>
<evidence type="ECO:0000313" key="4">
    <source>
        <dbReference type="Proteomes" id="UP000515204"/>
    </source>
</evidence>
<feature type="compositionally biased region" description="Gly residues" evidence="2">
    <location>
        <begin position="207"/>
        <end position="216"/>
    </location>
</feature>
<dbReference type="InterPro" id="IPR000504">
    <property type="entry name" value="RRM_dom"/>
</dbReference>
<keyword evidence="1" id="KW-0694">RNA-binding</keyword>
<feature type="compositionally biased region" description="Low complexity" evidence="2">
    <location>
        <begin position="618"/>
        <end position="632"/>
    </location>
</feature>
<dbReference type="OrthoDB" id="5990677at2759"/>
<feature type="domain" description="RRM" evidence="3">
    <location>
        <begin position="1046"/>
        <end position="1111"/>
    </location>
</feature>
<feature type="compositionally biased region" description="Polar residues" evidence="2">
    <location>
        <begin position="541"/>
        <end position="553"/>
    </location>
</feature>
<dbReference type="Gene3D" id="3.30.70.330">
    <property type="match status" value="1"/>
</dbReference>
<dbReference type="SMART" id="SM00360">
    <property type="entry name" value="RRM"/>
    <property type="match status" value="1"/>
</dbReference>
<feature type="compositionally biased region" description="Polar residues" evidence="2">
    <location>
        <begin position="607"/>
        <end position="617"/>
    </location>
</feature>
<dbReference type="InterPro" id="IPR035979">
    <property type="entry name" value="RBD_domain_sf"/>
</dbReference>
<accession>A0A6P3XL56</accession>
<sequence length="1130" mass="125592">MSEQDDTLLDEDLEGDEEYDLGNDEEEALLADDYEIERQNSYKGEEETDDILDLGVTDALDDLDGEDENIEFSRGNTDKHSDNDFYKDEEHSEVQATYYEQNENAEYANEQARQSDRNSDCHSVNVPNNVGDLREKLQKNMQKIYVGNGQGLEDDDCEEAKERRNRFQNERTMISPKMNNDIPDTLENVVTSEQSARAPFRGRGRGGGRIARGSRGGRFIPSTGNFNPRFSGGARPGDFDNQPPAGRLPLLQTRPLCLLGMPGNVPNQPLMYQQGNPQQQPFQQFHGPNGPMQSPAAQFVENRPQFNPGQFPSGPRIGPRLEYGPRAAGGPMVGGGTMQGPGYNCPPNQPPYHPMQPAFQNPGPLIQENQMRPMHQGNQGPPPLQGNPQGNSILGNPPGMLLTGGNPPLPLLPSGNLPLPMQQGYPRQQAPPPPPPSHGPPSMQQPNLPSAQMPSQQPPYENRLPFQEPQQFEGRNAYDARPGYPDQVPNSQFNNSMQPPVPQQSASNVHSVSLPPGHKILINPHFRGAVQPANDARLAWDTNQQQVQPQVSHSGQYPQQPPSSYQNQGSYSQSQQGPPQYQPNYQQNKSDDPYAYFSDVWQENRPQKSQNVSPSKQYVSDNYSRDNSYSDSNKYKVDSQWDQRNSYQEDHRGSHQNYRERDLPLRPRNDHVQRSRSPTSAYRDSYDQNHGQKQPSRSINVVHRGPIRPPQKRNPEPVDRASRDISPKRNKPTGNRNLHEIRRVDTISETAVEKKEEDEDPEMQEYRKKMEEQKRLREKLLREKENRRKMAAMEKQNEDGKIDSSAAANESVQQDTKPVSTLGVVKEGGGTVKVRPGVGKGRGRPINSQSIEATDRPLMRVVRAKPTSVQINDLTTRNDTSVGAKDDNVTTAIGDAGGDVVQTRQVVQHLGTRRVVIHKPMPNSKKVVATTIQKTVSNLQRSQQGLQQKVSNVQVVQIVPNAGGNALQKSPLAGGQKVERQTNVGPRMVAHKAIGGLQKTVVNVLDGTSGGHLQRNAPNSQRIVLQKTNAAPGQPTKKLPEIRSNTVRLENLAASTSEAQIRRMCQGIGTIESIRMGEGNATIVFKTQSAAMVFHKKYQRKMLDLSLITVRLVPQTAGNKVITAGVAKKS</sequence>
<feature type="compositionally biased region" description="Polar residues" evidence="2">
    <location>
        <begin position="488"/>
        <end position="511"/>
    </location>
</feature>